<dbReference type="Proteomes" id="UP001062846">
    <property type="component" value="Chromosome 11"/>
</dbReference>
<comment type="caution">
    <text evidence="1">The sequence shown here is derived from an EMBL/GenBank/DDBJ whole genome shotgun (WGS) entry which is preliminary data.</text>
</comment>
<protein>
    <submittedName>
        <fullName evidence="1">Uncharacterized protein</fullName>
    </submittedName>
</protein>
<reference evidence="1" key="1">
    <citation type="submission" date="2022-02" db="EMBL/GenBank/DDBJ databases">
        <title>Plant Genome Project.</title>
        <authorList>
            <person name="Zhang R.-G."/>
        </authorList>
    </citation>
    <scope>NUCLEOTIDE SEQUENCE</scope>
    <source>
        <strain evidence="1">AT1</strain>
    </source>
</reference>
<organism evidence="1 2">
    <name type="scientific">Rhododendron molle</name>
    <name type="common">Chinese azalea</name>
    <name type="synonym">Azalea mollis</name>
    <dbReference type="NCBI Taxonomy" id="49168"/>
    <lineage>
        <taxon>Eukaryota</taxon>
        <taxon>Viridiplantae</taxon>
        <taxon>Streptophyta</taxon>
        <taxon>Embryophyta</taxon>
        <taxon>Tracheophyta</taxon>
        <taxon>Spermatophyta</taxon>
        <taxon>Magnoliopsida</taxon>
        <taxon>eudicotyledons</taxon>
        <taxon>Gunneridae</taxon>
        <taxon>Pentapetalae</taxon>
        <taxon>asterids</taxon>
        <taxon>Ericales</taxon>
        <taxon>Ericaceae</taxon>
        <taxon>Ericoideae</taxon>
        <taxon>Rhodoreae</taxon>
        <taxon>Rhododendron</taxon>
    </lineage>
</organism>
<evidence type="ECO:0000313" key="2">
    <source>
        <dbReference type="Proteomes" id="UP001062846"/>
    </source>
</evidence>
<proteinExistence type="predicted"/>
<accession>A0ACC0LT94</accession>
<sequence>MEEKGAERRRRRRERGRWKRKNGGEGAQPANIAAVAMAATFFVFPFSPTERVSEGRNDKDTPQFDGWN</sequence>
<name>A0ACC0LT94_RHOML</name>
<evidence type="ECO:0000313" key="1">
    <source>
        <dbReference type="EMBL" id="KAI8531870.1"/>
    </source>
</evidence>
<gene>
    <name evidence="1" type="ORF">RHMOL_Rhmol11G0169400</name>
</gene>
<keyword evidence="2" id="KW-1185">Reference proteome</keyword>
<dbReference type="EMBL" id="CM046398">
    <property type="protein sequence ID" value="KAI8531870.1"/>
    <property type="molecule type" value="Genomic_DNA"/>
</dbReference>